<reference evidence="1" key="1">
    <citation type="submission" date="2020-05" db="EMBL/GenBank/DDBJ databases">
        <title>Large-scale comparative analyses of tick genomes elucidate their genetic diversity and vector capacities.</title>
        <authorList>
            <person name="Jia N."/>
            <person name="Wang J."/>
            <person name="Shi W."/>
            <person name="Du L."/>
            <person name="Sun Y."/>
            <person name="Zhan W."/>
            <person name="Jiang J."/>
            <person name="Wang Q."/>
            <person name="Zhang B."/>
            <person name="Ji P."/>
            <person name="Sakyi L.B."/>
            <person name="Cui X."/>
            <person name="Yuan T."/>
            <person name="Jiang B."/>
            <person name="Yang W."/>
            <person name="Lam T.T.-Y."/>
            <person name="Chang Q."/>
            <person name="Ding S."/>
            <person name="Wang X."/>
            <person name="Zhu J."/>
            <person name="Ruan X."/>
            <person name="Zhao L."/>
            <person name="Wei J."/>
            <person name="Que T."/>
            <person name="Du C."/>
            <person name="Cheng J."/>
            <person name="Dai P."/>
            <person name="Han X."/>
            <person name="Huang E."/>
            <person name="Gao Y."/>
            <person name="Liu J."/>
            <person name="Shao H."/>
            <person name="Ye R."/>
            <person name="Li L."/>
            <person name="Wei W."/>
            <person name="Wang X."/>
            <person name="Wang C."/>
            <person name="Yang T."/>
            <person name="Huo Q."/>
            <person name="Li W."/>
            <person name="Guo W."/>
            <person name="Chen H."/>
            <person name="Zhou L."/>
            <person name="Ni X."/>
            <person name="Tian J."/>
            <person name="Zhou Y."/>
            <person name="Sheng Y."/>
            <person name="Liu T."/>
            <person name="Pan Y."/>
            <person name="Xia L."/>
            <person name="Li J."/>
            <person name="Zhao F."/>
            <person name="Cao W."/>
        </authorList>
    </citation>
    <scope>NUCLEOTIDE SEQUENCE</scope>
    <source>
        <strain evidence="1">Hyas-2018</strain>
    </source>
</reference>
<sequence length="291" mass="32244">MLVPIATSSIRVLHSSIERFLPARGLLTRVIGCNEAWLVPYLIHSHGIAVPVAPVPAAFLIPAFGPAYLANVSEIRRAKQPRAFRFADQSGFTFPVGMGPLKAMSGPKPNVVFVLGPPGSGKGTQCQKLVEKFGYKHLSAGDLLREEKGTPGSQFGEVIDHHIRNGTIVPVEITCRLLDRAMQSSGKSHFLIDGFPRNKDNLDGWNREMSDRVNLQFVLFLECPEEVCVQRCLSRGQAGSGRTDDNIESLRKRFKTYTNDTLPIVEYYDKQDLVRRADTSCNDPDEVCVPH</sequence>
<gene>
    <name evidence="1" type="ORF">HPB50_022691</name>
</gene>
<dbReference type="EMBL" id="CM023491">
    <property type="protein sequence ID" value="KAH6941699.1"/>
    <property type="molecule type" value="Genomic_DNA"/>
</dbReference>
<evidence type="ECO:0000313" key="1">
    <source>
        <dbReference type="EMBL" id="KAH6941699.1"/>
    </source>
</evidence>
<dbReference type="Proteomes" id="UP000821845">
    <property type="component" value="Chromosome 11"/>
</dbReference>
<keyword evidence="2" id="KW-1185">Reference proteome</keyword>
<name>A0ACB7T6B5_HYAAI</name>
<organism evidence="1 2">
    <name type="scientific">Hyalomma asiaticum</name>
    <name type="common">Tick</name>
    <dbReference type="NCBI Taxonomy" id="266040"/>
    <lineage>
        <taxon>Eukaryota</taxon>
        <taxon>Metazoa</taxon>
        <taxon>Ecdysozoa</taxon>
        <taxon>Arthropoda</taxon>
        <taxon>Chelicerata</taxon>
        <taxon>Arachnida</taxon>
        <taxon>Acari</taxon>
        <taxon>Parasitiformes</taxon>
        <taxon>Ixodida</taxon>
        <taxon>Ixodoidea</taxon>
        <taxon>Ixodidae</taxon>
        <taxon>Hyalomminae</taxon>
        <taxon>Hyalomma</taxon>
    </lineage>
</organism>
<comment type="caution">
    <text evidence="1">The sequence shown here is derived from an EMBL/GenBank/DDBJ whole genome shotgun (WGS) entry which is preliminary data.</text>
</comment>
<evidence type="ECO:0000313" key="2">
    <source>
        <dbReference type="Proteomes" id="UP000821845"/>
    </source>
</evidence>
<proteinExistence type="predicted"/>
<protein>
    <submittedName>
        <fullName evidence="1">Uncharacterized protein</fullName>
    </submittedName>
</protein>
<accession>A0ACB7T6B5</accession>